<dbReference type="Proteomes" id="UP000623467">
    <property type="component" value="Unassembled WGS sequence"/>
</dbReference>
<protein>
    <submittedName>
        <fullName evidence="1">Uncharacterized protein</fullName>
    </submittedName>
</protein>
<reference evidence="1" key="1">
    <citation type="submission" date="2020-05" db="EMBL/GenBank/DDBJ databases">
        <title>Mycena genomes resolve the evolution of fungal bioluminescence.</title>
        <authorList>
            <person name="Tsai I.J."/>
        </authorList>
    </citation>
    <scope>NUCLEOTIDE SEQUENCE</scope>
    <source>
        <strain evidence="1">160909Yilan</strain>
    </source>
</reference>
<dbReference type="OrthoDB" id="3048755at2759"/>
<proteinExistence type="predicted"/>
<comment type="caution">
    <text evidence="1">The sequence shown here is derived from an EMBL/GenBank/DDBJ whole genome shotgun (WGS) entry which is preliminary data.</text>
</comment>
<accession>A0A8H7CYY9</accession>
<sequence length="108" mass="12336">MDAVCVEQVNLDSPWIAYFAEASQSGGVSSVLDHDVNVGYKDKIPSTANLEKLADMMHLLKKPEWIPWRRWTSEDAEEFHRLLSKYVPKIDFTVESDPLIPNTRDNMG</sequence>
<evidence type="ECO:0000313" key="2">
    <source>
        <dbReference type="Proteomes" id="UP000623467"/>
    </source>
</evidence>
<keyword evidence="2" id="KW-1185">Reference proteome</keyword>
<dbReference type="AlphaFoldDB" id="A0A8H7CYY9"/>
<dbReference type="EMBL" id="JACAZH010000011">
    <property type="protein sequence ID" value="KAF7355764.1"/>
    <property type="molecule type" value="Genomic_DNA"/>
</dbReference>
<organism evidence="1 2">
    <name type="scientific">Mycena sanguinolenta</name>
    <dbReference type="NCBI Taxonomy" id="230812"/>
    <lineage>
        <taxon>Eukaryota</taxon>
        <taxon>Fungi</taxon>
        <taxon>Dikarya</taxon>
        <taxon>Basidiomycota</taxon>
        <taxon>Agaricomycotina</taxon>
        <taxon>Agaricomycetes</taxon>
        <taxon>Agaricomycetidae</taxon>
        <taxon>Agaricales</taxon>
        <taxon>Marasmiineae</taxon>
        <taxon>Mycenaceae</taxon>
        <taxon>Mycena</taxon>
    </lineage>
</organism>
<gene>
    <name evidence="1" type="ORF">MSAN_01494300</name>
</gene>
<evidence type="ECO:0000313" key="1">
    <source>
        <dbReference type="EMBL" id="KAF7355764.1"/>
    </source>
</evidence>
<name>A0A8H7CYY9_9AGAR</name>